<dbReference type="GO" id="GO:0046168">
    <property type="term" value="P:glycerol-3-phosphate catabolic process"/>
    <property type="evidence" value="ECO:0007669"/>
    <property type="project" value="TreeGrafter"/>
</dbReference>
<protein>
    <submittedName>
        <fullName evidence="9">FAD dependent oxidoreductase</fullName>
    </submittedName>
</protein>
<keyword evidence="3" id="KW-0285">Flavoprotein</keyword>
<dbReference type="InterPro" id="IPR031656">
    <property type="entry name" value="DAO_C"/>
</dbReference>
<feature type="domain" description="FAD dependent oxidoreductase" evidence="7">
    <location>
        <begin position="36"/>
        <end position="398"/>
    </location>
</feature>
<sequence length="540" mass="58059">MARLNGQFIAMTLPNTPLPTDRARLLAQLAEPRQYDLAVIGGGATGLGAALDAAARGFSVVLVESHDFAKGTSSRATKLVHGGVRYLAQGNISLVREALHERTTLLGNAPHLAQPLPFVMPSYRFWETPFYGMGLKAYDLLAGRAGLGTTEFLGREGTLRLLPTVRRDGLQGGVKYWDGQFDDARLALALARTAALRGALLVNYCPARELIHENGKVAGLRCEDAETGTPYTLRARCVVNATGVWVDGLRSQDAEALGRPARPIVAPSQGVHIVVDREFLPSDHAMMVPKTADGRVLFAVPWLGKVILGTTDSPRQDLEREPRPFKEEAAFILSESARYLTRAPSAADVRSIWVGLRPLVRPPDDEGGNTKSISREHTVLASPSGLVTVTGGKWTTYRAMAEDVLQKCFDAGLLPARAGGATQRLPVVGAPDGPVQHGMDEAQGPHSYGSEAVFLDNVPGAQHWLAPGLSEAMVRFAARHEYARTVEDMLARRSRMLFLDAAQALRLAPQVAAILAEELGTDPGLAAFEALAAQYHTVPA</sequence>
<evidence type="ECO:0000259" key="8">
    <source>
        <dbReference type="Pfam" id="PF16901"/>
    </source>
</evidence>
<feature type="domain" description="Alpha-glycerophosphate oxidase C-terminal" evidence="8">
    <location>
        <begin position="466"/>
        <end position="522"/>
    </location>
</feature>
<dbReference type="Gene3D" id="3.30.9.10">
    <property type="entry name" value="D-Amino Acid Oxidase, subunit A, domain 2"/>
    <property type="match status" value="1"/>
</dbReference>
<reference evidence="9" key="1">
    <citation type="submission" date="2006-12" db="EMBL/GenBank/DDBJ databases">
        <title>Complete sequence of Acidovorax avenae subsp. citrulli AAC00-1.</title>
        <authorList>
            <consortium name="US DOE Joint Genome Institute"/>
            <person name="Copeland A."/>
            <person name="Lucas S."/>
            <person name="Lapidus A."/>
            <person name="Barry K."/>
            <person name="Detter J.C."/>
            <person name="Glavina del Rio T."/>
            <person name="Dalin E."/>
            <person name="Tice H."/>
            <person name="Pitluck S."/>
            <person name="Kiss H."/>
            <person name="Brettin T."/>
            <person name="Bruce D."/>
            <person name="Han C."/>
            <person name="Tapia R."/>
            <person name="Gilna P."/>
            <person name="Schmutz J."/>
            <person name="Larimer F."/>
            <person name="Land M."/>
            <person name="Hauser L."/>
            <person name="Kyrpides N."/>
            <person name="Kim E."/>
            <person name="Stahl D."/>
            <person name="Richardson P."/>
        </authorList>
    </citation>
    <scope>NUCLEOTIDE SEQUENCE</scope>
    <source>
        <strain evidence="9">AAC00-1</strain>
    </source>
</reference>
<dbReference type="InterPro" id="IPR038299">
    <property type="entry name" value="DAO_C_sf"/>
</dbReference>
<evidence type="ECO:0000313" key="10">
    <source>
        <dbReference type="Proteomes" id="UP000002596"/>
    </source>
</evidence>
<accession>A1TJS6</accession>
<dbReference type="PANTHER" id="PTHR11985">
    <property type="entry name" value="GLYCEROL-3-PHOSPHATE DEHYDROGENASE"/>
    <property type="match status" value="1"/>
</dbReference>
<evidence type="ECO:0000256" key="5">
    <source>
        <dbReference type="ARBA" id="ARBA00022827"/>
    </source>
</evidence>
<dbReference type="Gene3D" id="3.50.50.60">
    <property type="entry name" value="FAD/NAD(P)-binding domain"/>
    <property type="match status" value="1"/>
</dbReference>
<evidence type="ECO:0000256" key="4">
    <source>
        <dbReference type="ARBA" id="ARBA00022798"/>
    </source>
</evidence>
<dbReference type="Pfam" id="PF16901">
    <property type="entry name" value="DAO_C"/>
    <property type="match status" value="1"/>
</dbReference>
<dbReference type="AlphaFoldDB" id="A1TJS6"/>
<dbReference type="GO" id="GO:0006071">
    <property type="term" value="P:glycerol metabolic process"/>
    <property type="evidence" value="ECO:0007669"/>
    <property type="project" value="UniProtKB-KW"/>
</dbReference>
<name>A1TJS6_PARC0</name>
<organism evidence="9 10">
    <name type="scientific">Paracidovorax citrulli (strain AAC00-1)</name>
    <name type="common">Acidovorax citrulli</name>
    <dbReference type="NCBI Taxonomy" id="397945"/>
    <lineage>
        <taxon>Bacteria</taxon>
        <taxon>Pseudomonadati</taxon>
        <taxon>Pseudomonadota</taxon>
        <taxon>Betaproteobacteria</taxon>
        <taxon>Burkholderiales</taxon>
        <taxon>Comamonadaceae</taxon>
        <taxon>Paracidovorax</taxon>
    </lineage>
</organism>
<keyword evidence="5" id="KW-0274">FAD</keyword>
<gene>
    <name evidence="9" type="ordered locus">Aave_0610</name>
</gene>
<dbReference type="EMBL" id="CP000512">
    <property type="protein sequence ID" value="ABM31214.1"/>
    <property type="molecule type" value="Genomic_DNA"/>
</dbReference>
<dbReference type="Proteomes" id="UP000002596">
    <property type="component" value="Chromosome"/>
</dbReference>
<dbReference type="InterPro" id="IPR000447">
    <property type="entry name" value="G3P_DH_FAD-dep"/>
</dbReference>
<dbReference type="Gene3D" id="1.10.8.870">
    <property type="entry name" value="Alpha-glycerophosphate oxidase, cap domain"/>
    <property type="match status" value="1"/>
</dbReference>
<evidence type="ECO:0000256" key="3">
    <source>
        <dbReference type="ARBA" id="ARBA00022630"/>
    </source>
</evidence>
<dbReference type="InterPro" id="IPR036188">
    <property type="entry name" value="FAD/NAD-bd_sf"/>
</dbReference>
<evidence type="ECO:0000259" key="7">
    <source>
        <dbReference type="Pfam" id="PF01266"/>
    </source>
</evidence>
<evidence type="ECO:0000256" key="6">
    <source>
        <dbReference type="ARBA" id="ARBA00023002"/>
    </source>
</evidence>
<dbReference type="PROSITE" id="PS00978">
    <property type="entry name" value="FAD_G3PDH_2"/>
    <property type="match status" value="1"/>
</dbReference>
<dbReference type="PRINTS" id="PR01001">
    <property type="entry name" value="FADG3PDH"/>
</dbReference>
<dbReference type="KEGG" id="aav:Aave_0610"/>
<proteinExistence type="inferred from homology"/>
<evidence type="ECO:0000256" key="1">
    <source>
        <dbReference type="ARBA" id="ARBA00001974"/>
    </source>
</evidence>
<dbReference type="SUPFAM" id="SSF51905">
    <property type="entry name" value="FAD/NAD(P)-binding domain"/>
    <property type="match status" value="1"/>
</dbReference>
<comment type="similarity">
    <text evidence="2">Belongs to the FAD-dependent glycerol-3-phosphate dehydrogenase family.</text>
</comment>
<dbReference type="InterPro" id="IPR006076">
    <property type="entry name" value="FAD-dep_OxRdtase"/>
</dbReference>
<evidence type="ECO:0000256" key="2">
    <source>
        <dbReference type="ARBA" id="ARBA00007330"/>
    </source>
</evidence>
<keyword evidence="4" id="KW-0319">Glycerol metabolism</keyword>
<keyword evidence="6" id="KW-0560">Oxidoreductase</keyword>
<dbReference type="GO" id="GO:0004368">
    <property type="term" value="F:glycerol-3-phosphate dehydrogenase (quinone) activity"/>
    <property type="evidence" value="ECO:0007669"/>
    <property type="project" value="InterPro"/>
</dbReference>
<dbReference type="eggNOG" id="COG0578">
    <property type="taxonomic scope" value="Bacteria"/>
</dbReference>
<evidence type="ECO:0000313" key="9">
    <source>
        <dbReference type="EMBL" id="ABM31214.1"/>
    </source>
</evidence>
<dbReference type="STRING" id="397945.Aave_0610"/>
<dbReference type="HOGENOM" id="CLU_015740_4_1_4"/>
<dbReference type="PANTHER" id="PTHR11985:SF35">
    <property type="entry name" value="ANAEROBIC GLYCEROL-3-PHOSPHATE DEHYDROGENASE SUBUNIT A"/>
    <property type="match status" value="1"/>
</dbReference>
<dbReference type="Pfam" id="PF01266">
    <property type="entry name" value="DAO"/>
    <property type="match status" value="1"/>
</dbReference>
<comment type="cofactor">
    <cofactor evidence="1">
        <name>FAD</name>
        <dbReference type="ChEBI" id="CHEBI:57692"/>
    </cofactor>
</comment>